<dbReference type="PANTHER" id="PTHR30532">
    <property type="entry name" value="IRON III DICITRATE-BINDING PERIPLASMIC PROTEIN"/>
    <property type="match status" value="1"/>
</dbReference>
<dbReference type="SUPFAM" id="SSF53807">
    <property type="entry name" value="Helical backbone' metal receptor"/>
    <property type="match status" value="1"/>
</dbReference>
<keyword evidence="4 6" id="KW-0732">Signal</keyword>
<dbReference type="PROSITE" id="PS51257">
    <property type="entry name" value="PROKAR_LIPOPROTEIN"/>
    <property type="match status" value="1"/>
</dbReference>
<evidence type="ECO:0000313" key="8">
    <source>
        <dbReference type="EMBL" id="MBB4915599.1"/>
    </source>
</evidence>
<dbReference type="InterPro" id="IPR051313">
    <property type="entry name" value="Bact_iron-sidero_bind"/>
</dbReference>
<evidence type="ECO:0000256" key="6">
    <source>
        <dbReference type="SAM" id="SignalP"/>
    </source>
</evidence>
<proteinExistence type="inferred from homology"/>
<feature type="compositionally biased region" description="Low complexity" evidence="5">
    <location>
        <begin position="32"/>
        <end position="48"/>
    </location>
</feature>
<evidence type="ECO:0000259" key="7">
    <source>
        <dbReference type="PROSITE" id="PS50983"/>
    </source>
</evidence>
<dbReference type="Proteomes" id="UP000552644">
    <property type="component" value="Unassembled WGS sequence"/>
</dbReference>
<comment type="similarity">
    <text evidence="2">Belongs to the bacterial solute-binding protein 8 family.</text>
</comment>
<sequence length="332" mass="34820">MSPAPLRRRLATSLSVFTLAALTACGSGPGTTGTTEAAPDPSGPAPSAAADRVVEATNGKVTVPGGVERIVSISYATGALLDLGVLPVGTSAIDENNPMELLPSQVETARKIESIGSGIEVNIEKVASLDPDLIIVEGATAFDWGVKKLEGVAPTLYFGIKTPVDLLDAQRKIATAVGKDTEFAKLKADYEAGTARIKSTYADRLSTLKWSIASSYGGGEFLVDTRTSWVGRILVDAGATFSAASAEDKEHEVTYSDEKISVLADADVILVPRTAATGEVPQETRDLTEKPAWKLLKAAKNGKVLPLTYATADRYGTSIDVLNQVETILKGL</sequence>
<keyword evidence="3" id="KW-0813">Transport</keyword>
<dbReference type="RefSeq" id="WP_184714240.1">
    <property type="nucleotide sequence ID" value="NZ_JACHJP010000002.1"/>
</dbReference>
<gene>
    <name evidence="8" type="ORF">FHS44_002684</name>
</gene>
<dbReference type="GO" id="GO:0030288">
    <property type="term" value="C:outer membrane-bounded periplasmic space"/>
    <property type="evidence" value="ECO:0007669"/>
    <property type="project" value="TreeGrafter"/>
</dbReference>
<dbReference type="InterPro" id="IPR002491">
    <property type="entry name" value="ABC_transptr_periplasmic_BD"/>
</dbReference>
<evidence type="ECO:0000256" key="2">
    <source>
        <dbReference type="ARBA" id="ARBA00008814"/>
    </source>
</evidence>
<comment type="caution">
    <text evidence="8">The sequence shown here is derived from an EMBL/GenBank/DDBJ whole genome shotgun (WGS) entry which is preliminary data.</text>
</comment>
<organism evidence="8 9">
    <name type="scientific">Streptosporangium saharense</name>
    <dbReference type="NCBI Taxonomy" id="1706840"/>
    <lineage>
        <taxon>Bacteria</taxon>
        <taxon>Bacillati</taxon>
        <taxon>Actinomycetota</taxon>
        <taxon>Actinomycetes</taxon>
        <taxon>Streptosporangiales</taxon>
        <taxon>Streptosporangiaceae</taxon>
        <taxon>Streptosporangium</taxon>
    </lineage>
</organism>
<feature type="region of interest" description="Disordered" evidence="5">
    <location>
        <begin position="28"/>
        <end position="48"/>
    </location>
</feature>
<protein>
    <submittedName>
        <fullName evidence="8">Iron complex transport system substrate-binding protein</fullName>
    </submittedName>
</protein>
<comment type="subcellular location">
    <subcellularLocation>
        <location evidence="1">Cell envelope</location>
    </subcellularLocation>
</comment>
<evidence type="ECO:0000256" key="5">
    <source>
        <dbReference type="SAM" id="MobiDB-lite"/>
    </source>
</evidence>
<dbReference type="GO" id="GO:1901678">
    <property type="term" value="P:iron coordination entity transport"/>
    <property type="evidence" value="ECO:0007669"/>
    <property type="project" value="UniProtKB-ARBA"/>
</dbReference>
<dbReference type="EMBL" id="JACHJP010000002">
    <property type="protein sequence ID" value="MBB4915599.1"/>
    <property type="molecule type" value="Genomic_DNA"/>
</dbReference>
<evidence type="ECO:0000256" key="4">
    <source>
        <dbReference type="ARBA" id="ARBA00022729"/>
    </source>
</evidence>
<evidence type="ECO:0000256" key="3">
    <source>
        <dbReference type="ARBA" id="ARBA00022448"/>
    </source>
</evidence>
<dbReference type="PROSITE" id="PS50983">
    <property type="entry name" value="FE_B12_PBP"/>
    <property type="match status" value="1"/>
</dbReference>
<feature type="chain" id="PRO_5039301517" evidence="6">
    <location>
        <begin position="21"/>
        <end position="332"/>
    </location>
</feature>
<feature type="domain" description="Fe/B12 periplasmic-binding" evidence="7">
    <location>
        <begin position="69"/>
        <end position="332"/>
    </location>
</feature>
<evidence type="ECO:0000256" key="1">
    <source>
        <dbReference type="ARBA" id="ARBA00004196"/>
    </source>
</evidence>
<dbReference type="AlphaFoldDB" id="A0A7W7VML9"/>
<dbReference type="Gene3D" id="3.40.50.1980">
    <property type="entry name" value="Nitrogenase molybdenum iron protein domain"/>
    <property type="match status" value="2"/>
</dbReference>
<keyword evidence="9" id="KW-1185">Reference proteome</keyword>
<feature type="signal peptide" evidence="6">
    <location>
        <begin position="1"/>
        <end position="20"/>
    </location>
</feature>
<accession>A0A7W7VML9</accession>
<reference evidence="8 9" key="1">
    <citation type="submission" date="2020-08" db="EMBL/GenBank/DDBJ databases">
        <title>Genomic Encyclopedia of Type Strains, Phase III (KMG-III): the genomes of soil and plant-associated and newly described type strains.</title>
        <authorList>
            <person name="Whitman W."/>
        </authorList>
    </citation>
    <scope>NUCLEOTIDE SEQUENCE [LARGE SCALE GENOMIC DNA]</scope>
    <source>
        <strain evidence="8 9">CECT 8840</strain>
    </source>
</reference>
<dbReference type="Pfam" id="PF01497">
    <property type="entry name" value="Peripla_BP_2"/>
    <property type="match status" value="1"/>
</dbReference>
<dbReference type="PANTHER" id="PTHR30532:SF1">
    <property type="entry name" value="IRON(3+)-HYDROXAMATE-BINDING PROTEIN FHUD"/>
    <property type="match status" value="1"/>
</dbReference>
<name>A0A7W7VML9_9ACTN</name>
<evidence type="ECO:0000313" key="9">
    <source>
        <dbReference type="Proteomes" id="UP000552644"/>
    </source>
</evidence>